<dbReference type="Gene3D" id="2.160.20.80">
    <property type="entry name" value="E3 ubiquitin-protein ligase SopA"/>
    <property type="match status" value="1"/>
</dbReference>
<comment type="caution">
    <text evidence="1">The sequence shown here is derived from an EMBL/GenBank/DDBJ whole genome shotgun (WGS) entry which is preliminary data.</text>
</comment>
<reference evidence="1 2" key="1">
    <citation type="submission" date="2021-01" db="EMBL/GenBank/DDBJ databases">
        <title>Whole genome shotgun sequence of Planotetraspora phitsanulokensis NBRC 104273.</title>
        <authorList>
            <person name="Komaki H."/>
            <person name="Tamura T."/>
        </authorList>
    </citation>
    <scope>NUCLEOTIDE SEQUENCE [LARGE SCALE GENOMIC DNA]</scope>
    <source>
        <strain evidence="1 2">NBRC 104273</strain>
    </source>
</reference>
<dbReference type="EMBL" id="BOOP01000025">
    <property type="protein sequence ID" value="GII40318.1"/>
    <property type="molecule type" value="Genomic_DNA"/>
</dbReference>
<accession>A0A8J3U7V9</accession>
<sequence length="242" mass="26672">MRASGALRLDGAQLEGADYSERTFNYISVSNGSRLTKCDFRGIRATDGCLGGGLRPSVYAECVFDGSALEGHGLDPGRATFISCSFLDASLVNLNFMDAEFVDCVFSGRIESVTFSADPWSRDAELGREKNRYQGNDFSTALMRNVSFRGGIDLDMQRFPDTADYFILRDAAAGLDKALRDVERWEDPKDRSMAKARIKAQKFNVQGGQRDLFIHKSLITSKLSPEGAEKLMSIFRDLSAAG</sequence>
<protein>
    <recommendedName>
        <fullName evidence="3">Pentapeptide repeat-containing protein</fullName>
    </recommendedName>
</protein>
<dbReference type="Proteomes" id="UP000622547">
    <property type="component" value="Unassembled WGS sequence"/>
</dbReference>
<proteinExistence type="predicted"/>
<name>A0A8J3U7V9_9ACTN</name>
<dbReference type="AlphaFoldDB" id="A0A8J3U7V9"/>
<evidence type="ECO:0000313" key="1">
    <source>
        <dbReference type="EMBL" id="GII40318.1"/>
    </source>
</evidence>
<organism evidence="1 2">
    <name type="scientific">Planotetraspora phitsanulokensis</name>
    <dbReference type="NCBI Taxonomy" id="575192"/>
    <lineage>
        <taxon>Bacteria</taxon>
        <taxon>Bacillati</taxon>
        <taxon>Actinomycetota</taxon>
        <taxon>Actinomycetes</taxon>
        <taxon>Streptosporangiales</taxon>
        <taxon>Streptosporangiaceae</taxon>
        <taxon>Planotetraspora</taxon>
    </lineage>
</organism>
<keyword evidence="2" id="KW-1185">Reference proteome</keyword>
<evidence type="ECO:0000313" key="2">
    <source>
        <dbReference type="Proteomes" id="UP000622547"/>
    </source>
</evidence>
<dbReference type="SUPFAM" id="SSF141571">
    <property type="entry name" value="Pentapeptide repeat-like"/>
    <property type="match status" value="1"/>
</dbReference>
<gene>
    <name evidence="1" type="ORF">Pph01_53210</name>
</gene>
<evidence type="ECO:0008006" key="3">
    <source>
        <dbReference type="Google" id="ProtNLM"/>
    </source>
</evidence>